<evidence type="ECO:0000313" key="2">
    <source>
        <dbReference type="EMBL" id="VUX40812.1"/>
    </source>
</evidence>
<protein>
    <recommendedName>
        <fullName evidence="1">Nucleotide modification associated domain-containing protein</fullName>
    </recommendedName>
</protein>
<reference evidence="2 3" key="1">
    <citation type="submission" date="2019-07" db="EMBL/GenBank/DDBJ databases">
        <authorList>
            <person name="Hibberd C M."/>
            <person name="Gehrig L. J."/>
            <person name="Chang H.-W."/>
            <person name="Venkatesh S."/>
        </authorList>
    </citation>
    <scope>NUCLEOTIDE SEQUENCE [LARGE SCALE GENOMIC DNA]</scope>
    <source>
        <strain evidence="2">Blautia_luti_SSTS_Bg7063</strain>
    </source>
</reference>
<dbReference type="Proteomes" id="UP000408482">
    <property type="component" value="Unassembled WGS sequence"/>
</dbReference>
<dbReference type="InterPro" id="IPR040613">
    <property type="entry name" value="Nmad4"/>
</dbReference>
<accession>A0A564WA00</accession>
<gene>
    <name evidence="2" type="ORF">RSSSTS7063_01423</name>
</gene>
<keyword evidence="3" id="KW-1185">Reference proteome</keyword>
<dbReference type="Pfam" id="PF18756">
    <property type="entry name" value="Nmad4"/>
    <property type="match status" value="1"/>
</dbReference>
<organism evidence="2 3">
    <name type="scientific">Blautia luti</name>
    <dbReference type="NCBI Taxonomy" id="89014"/>
    <lineage>
        <taxon>Bacteria</taxon>
        <taxon>Bacillati</taxon>
        <taxon>Bacillota</taxon>
        <taxon>Clostridia</taxon>
        <taxon>Lachnospirales</taxon>
        <taxon>Lachnospiraceae</taxon>
        <taxon>Blautia</taxon>
    </lineage>
</organism>
<dbReference type="RefSeq" id="WP_144095663.1">
    <property type="nucleotide sequence ID" value="NZ_CABHMX010000089.1"/>
</dbReference>
<evidence type="ECO:0000259" key="1">
    <source>
        <dbReference type="Pfam" id="PF18756"/>
    </source>
</evidence>
<dbReference type="AlphaFoldDB" id="A0A564WA00"/>
<feature type="domain" description="Nucleotide modification associated" evidence="1">
    <location>
        <begin position="12"/>
        <end position="92"/>
    </location>
</feature>
<name>A0A564WA00_9FIRM</name>
<dbReference type="EMBL" id="CABHNW010000173">
    <property type="protein sequence ID" value="VUX40812.1"/>
    <property type="molecule type" value="Genomic_DNA"/>
</dbReference>
<sequence length="94" mass="10912">MKKHLIDFPENNISIESFYDRLRPCYDSIMQFGDRVLVAQMNWNGMLEGAVYGFVEDPEEGRSPIECRLELLKISDETYTDAGHAIEWCIKNAH</sequence>
<evidence type="ECO:0000313" key="3">
    <source>
        <dbReference type="Proteomes" id="UP000408482"/>
    </source>
</evidence>
<proteinExistence type="predicted"/>